<proteinExistence type="predicted"/>
<name>A0A4S3J7F8_9EURO</name>
<keyword evidence="2" id="KW-1185">Reference proteome</keyword>
<evidence type="ECO:0000313" key="2">
    <source>
        <dbReference type="Proteomes" id="UP000308092"/>
    </source>
</evidence>
<comment type="caution">
    <text evidence="1">The sequence shown here is derived from an EMBL/GenBank/DDBJ whole genome shotgun (WGS) entry which is preliminary data.</text>
</comment>
<dbReference type="VEuPathDB" id="FungiDB:EYZ11_009789"/>
<dbReference type="EMBL" id="SOSA01000486">
    <property type="protein sequence ID" value="THC90742.1"/>
    <property type="molecule type" value="Genomic_DNA"/>
</dbReference>
<reference evidence="1 2" key="1">
    <citation type="submission" date="2019-03" db="EMBL/GenBank/DDBJ databases">
        <title>The genome sequence of a newly discovered highly antifungal drug resistant Aspergillus species, Aspergillus tanneri NIH 1004.</title>
        <authorList>
            <person name="Mounaud S."/>
            <person name="Singh I."/>
            <person name="Joardar V."/>
            <person name="Pakala S."/>
            <person name="Pakala S."/>
            <person name="Venepally P."/>
            <person name="Hoover J."/>
            <person name="Nierman W."/>
            <person name="Chung J."/>
            <person name="Losada L."/>
        </authorList>
    </citation>
    <scope>NUCLEOTIDE SEQUENCE [LARGE SCALE GENOMIC DNA]</scope>
    <source>
        <strain evidence="1 2">NIH1004</strain>
    </source>
</reference>
<accession>A0A4S3J7F8</accession>
<evidence type="ECO:0000313" key="1">
    <source>
        <dbReference type="EMBL" id="THC90742.1"/>
    </source>
</evidence>
<gene>
    <name evidence="1" type="ORF">EYZ11_009789</name>
</gene>
<protein>
    <submittedName>
        <fullName evidence="1">Uncharacterized protein</fullName>
    </submittedName>
</protein>
<organism evidence="1 2">
    <name type="scientific">Aspergillus tanneri</name>
    <dbReference type="NCBI Taxonomy" id="1220188"/>
    <lineage>
        <taxon>Eukaryota</taxon>
        <taxon>Fungi</taxon>
        <taxon>Dikarya</taxon>
        <taxon>Ascomycota</taxon>
        <taxon>Pezizomycotina</taxon>
        <taxon>Eurotiomycetes</taxon>
        <taxon>Eurotiomycetidae</taxon>
        <taxon>Eurotiales</taxon>
        <taxon>Aspergillaceae</taxon>
        <taxon>Aspergillus</taxon>
        <taxon>Aspergillus subgen. Circumdati</taxon>
    </lineage>
</organism>
<dbReference type="Proteomes" id="UP000308092">
    <property type="component" value="Unassembled WGS sequence"/>
</dbReference>
<sequence>MTSILDERFLPLSSIDLSNFHPPDSKRCIAYLDGGNRCERSITTSDLETASKIQLEYDGNSDDKRDDNLTELAKLYRCSEPGHNRDDNVRTAVQQWMLTEQPTVSEVDPPSHHILRLRLPRTDAIAGEERAFLLGTHAIKALSDTTYIDCKLREVLKNPLQSTTNGKHNHCLRCTRFLANPTQRKGIRSAPMPQLVLYELADRTRVPKCEESGCGSKTYINWIEAAAERVEGSVRAWAELVEIGYTGGTRTAIQEQLPEAKLSQEEDR</sequence>
<dbReference type="AlphaFoldDB" id="A0A4S3J7F8"/>